<accession>A0A1G6VG29</accession>
<evidence type="ECO:0000313" key="3">
    <source>
        <dbReference type="Proteomes" id="UP000198748"/>
    </source>
</evidence>
<dbReference type="EMBL" id="FNAN01000001">
    <property type="protein sequence ID" value="SDD52529.1"/>
    <property type="molecule type" value="Genomic_DNA"/>
</dbReference>
<keyword evidence="3" id="KW-1185">Reference proteome</keyword>
<feature type="region of interest" description="Disordered" evidence="1">
    <location>
        <begin position="1"/>
        <end position="33"/>
    </location>
</feature>
<sequence length="45" mass="4974">MGSTSPVRAHSVEKIRSKQGNVAGPEEIMNQRTSVRLQCQQMGDM</sequence>
<organism evidence="2 3">
    <name type="scientific">Dyadobacter soli</name>
    <dbReference type="NCBI Taxonomy" id="659014"/>
    <lineage>
        <taxon>Bacteria</taxon>
        <taxon>Pseudomonadati</taxon>
        <taxon>Bacteroidota</taxon>
        <taxon>Cytophagia</taxon>
        <taxon>Cytophagales</taxon>
        <taxon>Spirosomataceae</taxon>
        <taxon>Dyadobacter</taxon>
    </lineage>
</organism>
<name>A0A1G6VG29_9BACT</name>
<protein>
    <submittedName>
        <fullName evidence="2">Uncharacterized protein</fullName>
    </submittedName>
</protein>
<evidence type="ECO:0000313" key="2">
    <source>
        <dbReference type="EMBL" id="SDD52529.1"/>
    </source>
</evidence>
<reference evidence="3" key="1">
    <citation type="submission" date="2016-10" db="EMBL/GenBank/DDBJ databases">
        <authorList>
            <person name="Varghese N."/>
            <person name="Submissions S."/>
        </authorList>
    </citation>
    <scope>NUCLEOTIDE SEQUENCE [LARGE SCALE GENOMIC DNA]</scope>
    <source>
        <strain evidence="3">DSM 25329</strain>
    </source>
</reference>
<gene>
    <name evidence="2" type="ORF">SAMN04487996_101235</name>
</gene>
<dbReference type="Proteomes" id="UP000198748">
    <property type="component" value="Unassembled WGS sequence"/>
</dbReference>
<dbReference type="AlphaFoldDB" id="A0A1G6VG29"/>
<evidence type="ECO:0000256" key="1">
    <source>
        <dbReference type="SAM" id="MobiDB-lite"/>
    </source>
</evidence>
<proteinExistence type="predicted"/>